<dbReference type="Proteomes" id="UP000557307">
    <property type="component" value="Unassembled WGS sequence"/>
</dbReference>
<evidence type="ECO:0000313" key="2">
    <source>
        <dbReference type="Proteomes" id="UP000557307"/>
    </source>
</evidence>
<dbReference type="EMBL" id="JACHGF010000014">
    <property type="protein sequence ID" value="MBB5287120.1"/>
    <property type="molecule type" value="Genomic_DNA"/>
</dbReference>
<sequence length="162" mass="18852">MTKKIAIALPLYLKKFFLYEYQGYQVERPNGSLDEIHVDKTSELGKLIHLVSRPIPFTQAAHKPTGAGVLSIRYYVREKIYEVPVEKLPLLAYQMEEIFRRTLICEVRGVHDVVGGDYGPYVARVLERRGIVRDVDLDYQTARKIYRDHLEKNKKKQAKIFA</sequence>
<dbReference type="AlphaFoldDB" id="A0A840U4V5"/>
<name>A0A840U4V5_9BACT</name>
<accession>A0A840U4V5</accession>
<dbReference type="RefSeq" id="WP_184178908.1">
    <property type="nucleotide sequence ID" value="NZ_JACHGF010000014.1"/>
</dbReference>
<keyword evidence="2" id="KW-1185">Reference proteome</keyword>
<organism evidence="1 2">
    <name type="scientific">Rhabdobacter roseus</name>
    <dbReference type="NCBI Taxonomy" id="1655419"/>
    <lineage>
        <taxon>Bacteria</taxon>
        <taxon>Pseudomonadati</taxon>
        <taxon>Bacteroidota</taxon>
        <taxon>Cytophagia</taxon>
        <taxon>Cytophagales</taxon>
        <taxon>Cytophagaceae</taxon>
        <taxon>Rhabdobacter</taxon>
    </lineage>
</organism>
<comment type="caution">
    <text evidence="1">The sequence shown here is derived from an EMBL/GenBank/DDBJ whole genome shotgun (WGS) entry which is preliminary data.</text>
</comment>
<gene>
    <name evidence="1" type="ORF">HNQ92_005282</name>
</gene>
<proteinExistence type="predicted"/>
<reference evidence="1 2" key="1">
    <citation type="submission" date="2020-08" db="EMBL/GenBank/DDBJ databases">
        <title>Genomic Encyclopedia of Type Strains, Phase IV (KMG-IV): sequencing the most valuable type-strain genomes for metagenomic binning, comparative biology and taxonomic classification.</title>
        <authorList>
            <person name="Goeker M."/>
        </authorList>
    </citation>
    <scope>NUCLEOTIDE SEQUENCE [LARGE SCALE GENOMIC DNA]</scope>
    <source>
        <strain evidence="1 2">DSM 105074</strain>
    </source>
</reference>
<protein>
    <submittedName>
        <fullName evidence="1">Uncharacterized protein</fullName>
    </submittedName>
</protein>
<evidence type="ECO:0000313" key="1">
    <source>
        <dbReference type="EMBL" id="MBB5287120.1"/>
    </source>
</evidence>